<gene>
    <name evidence="1" type="ORF">HBA18_08390</name>
</gene>
<evidence type="ECO:0000313" key="2">
    <source>
        <dbReference type="Proteomes" id="UP000501408"/>
    </source>
</evidence>
<name>A0ABX6K4C7_SALCS</name>
<dbReference type="RefSeq" id="WP_167314556.1">
    <property type="nucleotide sequence ID" value="NZ_CP050266.1"/>
</dbReference>
<dbReference type="Proteomes" id="UP000501408">
    <property type="component" value="Chromosome 1"/>
</dbReference>
<proteinExistence type="predicted"/>
<dbReference type="EMBL" id="CP050266">
    <property type="protein sequence ID" value="QIR06393.1"/>
    <property type="molecule type" value="Genomic_DNA"/>
</dbReference>
<keyword evidence="2" id="KW-1185">Reference proteome</keyword>
<evidence type="ECO:0000313" key="1">
    <source>
        <dbReference type="EMBL" id="QIR06393.1"/>
    </source>
</evidence>
<protein>
    <submittedName>
        <fullName evidence="1">Uncharacterized protein</fullName>
    </submittedName>
</protein>
<organism evidence="1 2">
    <name type="scientific">Salinivibrio costicola</name>
    <name type="common">Vibrio costicola</name>
    <dbReference type="NCBI Taxonomy" id="51367"/>
    <lineage>
        <taxon>Bacteria</taxon>
        <taxon>Pseudomonadati</taxon>
        <taxon>Pseudomonadota</taxon>
        <taxon>Gammaproteobacteria</taxon>
        <taxon>Vibrionales</taxon>
        <taxon>Vibrionaceae</taxon>
        <taxon>Salinivibrio</taxon>
    </lineage>
</organism>
<reference evidence="1 2" key="1">
    <citation type="submission" date="2020-03" db="EMBL/GenBank/DDBJ databases">
        <title>Genome mining reveals the biosynthetic pathways of PHA and ectoines of the halophilic strain Salinivibrio costicola M318 isolated from fermented shrimp paste.</title>
        <authorList>
            <person name="Doan T.V."/>
            <person name="Tran L.T."/>
            <person name="Trieu T.A."/>
            <person name="Nguyen Q.V."/>
            <person name="Quach T.N."/>
            <person name="Phi T.Q."/>
            <person name="Kumar S."/>
        </authorList>
    </citation>
    <scope>NUCLEOTIDE SEQUENCE [LARGE SCALE GENOMIC DNA]</scope>
    <source>
        <strain evidence="1 2">M318</strain>
    </source>
</reference>
<sequence>MPAMKNFPTLIEKALINIFFTFIISMPANARLVSENQLFRSIPFSLRDSDKPMIAVTIGEKKGVVMFDNGTPDAVFLNRDALSLPESKVISTGFTASGQFIEVKEHPAPLIKISGQKLPVTKSIRSGNFGFTSNSLGNDFLGFIGKKLIDKNAFILDFKRYQLLIFKTGRDGSILISSPRNSDISISIPFTTANDALPTVKGILGGSPILIDFDTGDSGTLYVTDNEREMLINKNILVNSGNRWKLQRFSIGEVTFQSTIINIIITGSVHDHRTINKNNQLRLGSNFLSRHPSIINFANQTLTILKPRNRFLEKLPISD</sequence>
<accession>A0ABX6K4C7</accession>